<evidence type="ECO:0000256" key="1">
    <source>
        <dbReference type="SAM" id="MobiDB-lite"/>
    </source>
</evidence>
<evidence type="ECO:0000313" key="3">
    <source>
        <dbReference type="Proteomes" id="UP000030408"/>
    </source>
</evidence>
<sequence length="76" mass="8527">MQHRSCSRSWRSQLDTRNAKESPAQLRHQLEGLTKGRFFALFAAPKLLEELAIAAGQQKAELLLSSASKVIFHFSS</sequence>
<gene>
    <name evidence="2" type="ORF">CD33_17525</name>
</gene>
<dbReference type="AlphaFoldDB" id="A0A0A3HN88"/>
<protein>
    <submittedName>
        <fullName evidence="2">Uncharacterized protein</fullName>
    </submittedName>
</protein>
<evidence type="ECO:0000313" key="2">
    <source>
        <dbReference type="EMBL" id="KGR73814.1"/>
    </source>
</evidence>
<keyword evidence="3" id="KW-1185">Reference proteome</keyword>
<comment type="caution">
    <text evidence="2">The sequence shown here is derived from an EMBL/GenBank/DDBJ whole genome shotgun (WGS) entry which is preliminary data.</text>
</comment>
<dbReference type="Proteomes" id="UP000030408">
    <property type="component" value="Unassembled WGS sequence"/>
</dbReference>
<feature type="region of interest" description="Disordered" evidence="1">
    <location>
        <begin position="1"/>
        <end position="24"/>
    </location>
</feature>
<feature type="compositionally biased region" description="Polar residues" evidence="1">
    <location>
        <begin position="7"/>
        <end position="16"/>
    </location>
</feature>
<organism evidence="2 3">
    <name type="scientific">Ureibacillus sinduriensis BLB-1 = JCM 15800</name>
    <dbReference type="NCBI Taxonomy" id="1384057"/>
    <lineage>
        <taxon>Bacteria</taxon>
        <taxon>Bacillati</taxon>
        <taxon>Bacillota</taxon>
        <taxon>Bacilli</taxon>
        <taxon>Bacillales</taxon>
        <taxon>Caryophanaceae</taxon>
        <taxon>Ureibacillus</taxon>
    </lineage>
</organism>
<dbReference type="EMBL" id="JPVO01000055">
    <property type="protein sequence ID" value="KGR73814.1"/>
    <property type="molecule type" value="Genomic_DNA"/>
</dbReference>
<name>A0A0A3HN88_9BACL</name>
<dbReference type="RefSeq" id="WP_036202772.1">
    <property type="nucleotide sequence ID" value="NZ_AVCY01000001.1"/>
</dbReference>
<accession>A0A0A3HN88</accession>
<reference evidence="2 3" key="1">
    <citation type="submission" date="2014-02" db="EMBL/GenBank/DDBJ databases">
        <title>Draft genome sequence of Lysinibacillus sinduriensis JCM 15800.</title>
        <authorList>
            <person name="Zhang F."/>
            <person name="Wang G."/>
            <person name="Zhang L."/>
        </authorList>
    </citation>
    <scope>NUCLEOTIDE SEQUENCE [LARGE SCALE GENOMIC DNA]</scope>
    <source>
        <strain evidence="2 3">JCM 15800</strain>
    </source>
</reference>
<proteinExistence type="predicted"/>